<comment type="caution">
    <text evidence="2">The sequence shown here is derived from an EMBL/GenBank/DDBJ whole genome shotgun (WGS) entry which is preliminary data.</text>
</comment>
<protein>
    <submittedName>
        <fullName evidence="2">Uncharacterized protein</fullName>
    </submittedName>
</protein>
<proteinExistence type="predicted"/>
<dbReference type="InterPro" id="IPR001969">
    <property type="entry name" value="Aspartic_peptidase_AS"/>
</dbReference>
<keyword evidence="1" id="KW-0064">Aspartyl protease</keyword>
<dbReference type="InterPro" id="IPR021109">
    <property type="entry name" value="Peptidase_aspartic_dom_sf"/>
</dbReference>
<dbReference type="PROSITE" id="PS00141">
    <property type="entry name" value="ASP_PROTEASE"/>
    <property type="match status" value="1"/>
</dbReference>
<dbReference type="RefSeq" id="XP_041156824.1">
    <property type="nucleotide sequence ID" value="XM_041298344.1"/>
</dbReference>
<dbReference type="OrthoDB" id="2686809at2759"/>
<evidence type="ECO:0000256" key="1">
    <source>
        <dbReference type="ARBA" id="ARBA00022750"/>
    </source>
</evidence>
<dbReference type="GeneID" id="64592108"/>
<evidence type="ECO:0000313" key="2">
    <source>
        <dbReference type="EMBL" id="KAG1789805.1"/>
    </source>
</evidence>
<dbReference type="Proteomes" id="UP000719766">
    <property type="component" value="Unassembled WGS sequence"/>
</dbReference>
<organism evidence="2 3">
    <name type="scientific">Suillus plorans</name>
    <dbReference type="NCBI Taxonomy" id="116603"/>
    <lineage>
        <taxon>Eukaryota</taxon>
        <taxon>Fungi</taxon>
        <taxon>Dikarya</taxon>
        <taxon>Basidiomycota</taxon>
        <taxon>Agaricomycotina</taxon>
        <taxon>Agaricomycetes</taxon>
        <taxon>Agaricomycetidae</taxon>
        <taxon>Boletales</taxon>
        <taxon>Suillineae</taxon>
        <taxon>Suillaceae</taxon>
        <taxon>Suillus</taxon>
    </lineage>
</organism>
<evidence type="ECO:0000313" key="3">
    <source>
        <dbReference type="Proteomes" id="UP000719766"/>
    </source>
</evidence>
<dbReference type="GO" id="GO:0004190">
    <property type="term" value="F:aspartic-type endopeptidase activity"/>
    <property type="evidence" value="ECO:0007669"/>
    <property type="project" value="UniProtKB-KW"/>
</dbReference>
<dbReference type="Gene3D" id="2.40.70.10">
    <property type="entry name" value="Acid Proteases"/>
    <property type="match status" value="1"/>
</dbReference>
<reference evidence="2" key="1">
    <citation type="journal article" date="2020" name="New Phytol.">
        <title>Comparative genomics reveals dynamic genome evolution in host specialist ectomycorrhizal fungi.</title>
        <authorList>
            <person name="Lofgren L.A."/>
            <person name="Nguyen N.H."/>
            <person name="Vilgalys R."/>
            <person name="Ruytinx J."/>
            <person name="Liao H.L."/>
            <person name="Branco S."/>
            <person name="Kuo A."/>
            <person name="LaButti K."/>
            <person name="Lipzen A."/>
            <person name="Andreopoulos W."/>
            <person name="Pangilinan J."/>
            <person name="Riley R."/>
            <person name="Hundley H."/>
            <person name="Na H."/>
            <person name="Barry K."/>
            <person name="Grigoriev I.V."/>
            <person name="Stajich J.E."/>
            <person name="Kennedy P.G."/>
        </authorList>
    </citation>
    <scope>NUCLEOTIDE SEQUENCE</scope>
    <source>
        <strain evidence="2">S12</strain>
    </source>
</reference>
<dbReference type="SUPFAM" id="SSF50630">
    <property type="entry name" value="Acid proteases"/>
    <property type="match status" value="1"/>
</dbReference>
<sequence>MTNQEGTKYAPRISELAVNTNLRVLIDRILNSQIQISAREILAASKDLSGSLIDLLKPESGKDWPTAETFLTWGQMVKTCGDLIYIDADINGCKVKAIFDTGSEINILNTAIYRKGLRLLADMNH</sequence>
<dbReference type="EMBL" id="JABBWE010000055">
    <property type="protein sequence ID" value="KAG1789805.1"/>
    <property type="molecule type" value="Genomic_DNA"/>
</dbReference>
<dbReference type="GO" id="GO:0006508">
    <property type="term" value="P:proteolysis"/>
    <property type="evidence" value="ECO:0007669"/>
    <property type="project" value="InterPro"/>
</dbReference>
<keyword evidence="3" id="KW-1185">Reference proteome</keyword>
<name>A0A9P7AJS1_9AGAM</name>
<keyword evidence="1" id="KW-0378">Hydrolase</keyword>
<accession>A0A9P7AJS1</accession>
<dbReference type="AlphaFoldDB" id="A0A9P7AJS1"/>
<keyword evidence="1" id="KW-0645">Protease</keyword>
<gene>
    <name evidence="2" type="ORF">HD556DRAFT_1243118</name>
</gene>